<name>A0ABQ5JT58_9EUKA</name>
<evidence type="ECO:0000256" key="1">
    <source>
        <dbReference type="SAM" id="Phobius"/>
    </source>
</evidence>
<comment type="caution">
    <text evidence="2">The sequence shown here is derived from an EMBL/GenBank/DDBJ whole genome shotgun (WGS) entry which is preliminary data.</text>
</comment>
<evidence type="ECO:0008006" key="4">
    <source>
        <dbReference type="Google" id="ProtNLM"/>
    </source>
</evidence>
<gene>
    <name evidence="2" type="ORF">ADUPG1_004124</name>
</gene>
<keyword evidence="1" id="KW-1133">Transmembrane helix</keyword>
<sequence length="76" mass="8090">MVPVMKGSEVTIPIAALSGTLLSVLKSHISLILVSTLTISSVGMIAYKLFLKKHVKSSVLEALFDPTPVWAAVRLA</sequence>
<feature type="non-terminal residue" evidence="2">
    <location>
        <position position="76"/>
    </location>
</feature>
<protein>
    <recommendedName>
        <fullName evidence="4">NADH dehydrogenase subunit 2</fullName>
    </recommendedName>
</protein>
<organism evidence="2 3">
    <name type="scientific">Aduncisulcus paluster</name>
    <dbReference type="NCBI Taxonomy" id="2918883"/>
    <lineage>
        <taxon>Eukaryota</taxon>
        <taxon>Metamonada</taxon>
        <taxon>Carpediemonas-like organisms</taxon>
        <taxon>Aduncisulcus</taxon>
    </lineage>
</organism>
<evidence type="ECO:0000313" key="2">
    <source>
        <dbReference type="EMBL" id="GKT16182.1"/>
    </source>
</evidence>
<accession>A0ABQ5JT58</accession>
<keyword evidence="1" id="KW-0812">Transmembrane</keyword>
<feature type="transmembrane region" description="Helical" evidence="1">
    <location>
        <begin position="29"/>
        <end position="50"/>
    </location>
</feature>
<keyword evidence="3" id="KW-1185">Reference proteome</keyword>
<keyword evidence="1" id="KW-0472">Membrane</keyword>
<dbReference type="EMBL" id="BQXS01005946">
    <property type="protein sequence ID" value="GKT16182.1"/>
    <property type="molecule type" value="Genomic_DNA"/>
</dbReference>
<evidence type="ECO:0000313" key="3">
    <source>
        <dbReference type="Proteomes" id="UP001057375"/>
    </source>
</evidence>
<dbReference type="Proteomes" id="UP001057375">
    <property type="component" value="Unassembled WGS sequence"/>
</dbReference>
<reference evidence="2" key="1">
    <citation type="submission" date="2022-03" db="EMBL/GenBank/DDBJ databases">
        <title>Draft genome sequence of Aduncisulcus paluster, a free-living microaerophilic Fornicata.</title>
        <authorList>
            <person name="Yuyama I."/>
            <person name="Kume K."/>
            <person name="Tamura T."/>
            <person name="Inagaki Y."/>
            <person name="Hashimoto T."/>
        </authorList>
    </citation>
    <scope>NUCLEOTIDE SEQUENCE</scope>
    <source>
        <strain evidence="2">NY0171</strain>
    </source>
</reference>
<proteinExistence type="predicted"/>